<dbReference type="OrthoDB" id="10064100at2759"/>
<evidence type="ECO:0000313" key="8">
    <source>
        <dbReference type="Proteomes" id="UP001153555"/>
    </source>
</evidence>
<keyword evidence="4 5" id="KW-0833">Ubl conjugation pathway</keyword>
<dbReference type="SMART" id="SM00504">
    <property type="entry name" value="Ubox"/>
    <property type="match status" value="1"/>
</dbReference>
<feature type="domain" description="U-box" evidence="6">
    <location>
        <begin position="5"/>
        <end position="82"/>
    </location>
</feature>
<evidence type="ECO:0000259" key="6">
    <source>
        <dbReference type="PROSITE" id="PS51698"/>
    </source>
</evidence>
<dbReference type="PROSITE" id="PS51698">
    <property type="entry name" value="U_BOX"/>
    <property type="match status" value="1"/>
</dbReference>
<dbReference type="InterPro" id="IPR045210">
    <property type="entry name" value="RING-Ubox_PUB"/>
</dbReference>
<dbReference type="EC" id="2.3.2.27" evidence="5"/>
<evidence type="ECO:0000256" key="3">
    <source>
        <dbReference type="ARBA" id="ARBA00022679"/>
    </source>
</evidence>
<evidence type="ECO:0000256" key="1">
    <source>
        <dbReference type="ARBA" id="ARBA00000900"/>
    </source>
</evidence>
<dbReference type="CDD" id="cd16664">
    <property type="entry name" value="RING-Ubox_PUB"/>
    <property type="match status" value="1"/>
</dbReference>
<dbReference type="SUPFAM" id="SSF48371">
    <property type="entry name" value="ARM repeat"/>
    <property type="match status" value="1"/>
</dbReference>
<dbReference type="InterPro" id="IPR013083">
    <property type="entry name" value="Znf_RING/FYVE/PHD"/>
</dbReference>
<accession>A0A9N7RQT1</accession>
<comment type="catalytic activity">
    <reaction evidence="1 5">
        <text>S-ubiquitinyl-[E2 ubiquitin-conjugating enzyme]-L-cysteine + [acceptor protein]-L-lysine = [E2 ubiquitin-conjugating enzyme]-L-cysteine + N(6)-ubiquitinyl-[acceptor protein]-L-lysine.</text>
        <dbReference type="EC" id="2.3.2.27"/>
    </reaction>
</comment>
<comment type="pathway">
    <text evidence="2 5">Protein modification; protein ubiquitination.</text>
</comment>
<dbReference type="AlphaFoldDB" id="A0A9N7RQT1"/>
<dbReference type="InterPro" id="IPR016024">
    <property type="entry name" value="ARM-type_fold"/>
</dbReference>
<evidence type="ECO:0000256" key="4">
    <source>
        <dbReference type="ARBA" id="ARBA00022786"/>
    </source>
</evidence>
<comment type="caution">
    <text evidence="7">The sequence shown here is derived from an EMBL/GenBank/DDBJ whole genome shotgun (WGS) entry which is preliminary data.</text>
</comment>
<evidence type="ECO:0000256" key="5">
    <source>
        <dbReference type="RuleBase" id="RU369093"/>
    </source>
</evidence>
<keyword evidence="3 5" id="KW-0808">Transferase</keyword>
<dbReference type="Gene3D" id="1.25.10.10">
    <property type="entry name" value="Leucine-rich Repeat Variant"/>
    <property type="match status" value="2"/>
</dbReference>
<proteinExistence type="predicted"/>
<dbReference type="InterPro" id="IPR011989">
    <property type="entry name" value="ARM-like"/>
</dbReference>
<organism evidence="7 8">
    <name type="scientific">Striga hermonthica</name>
    <name type="common">Purple witchweed</name>
    <name type="synonym">Buchnera hermonthica</name>
    <dbReference type="NCBI Taxonomy" id="68872"/>
    <lineage>
        <taxon>Eukaryota</taxon>
        <taxon>Viridiplantae</taxon>
        <taxon>Streptophyta</taxon>
        <taxon>Embryophyta</taxon>
        <taxon>Tracheophyta</taxon>
        <taxon>Spermatophyta</taxon>
        <taxon>Magnoliopsida</taxon>
        <taxon>eudicotyledons</taxon>
        <taxon>Gunneridae</taxon>
        <taxon>Pentapetalae</taxon>
        <taxon>asterids</taxon>
        <taxon>lamiids</taxon>
        <taxon>Lamiales</taxon>
        <taxon>Orobanchaceae</taxon>
        <taxon>Buchnereae</taxon>
        <taxon>Striga</taxon>
    </lineage>
</organism>
<sequence>MAEIDVPPYFLCPISLEIMKDPVTIPTGITYDRDSIEKWVFSERNASCPVTKQPLSGAADLTTPNVTLRRLIQSWCTLHAAHGVERLPTPKPQVTRSQLTKLLNDAKAAPQIQIKSLQTLRSIASQNQTNRISMENAGVADFLASLIVDNTLHQSSRPESTGSDPSGSRKACEEAVATLYALQLSESSLESLAQSPEFPEALTRLIPHAGYESRVQAIVILNSMLETSDPTRQFILRSEFFLELAEILRSQDVCQNVSKAVLKILICTTPWGRNRVKAVEAGLVPVLVDFLLDLADKRACELALIALDLLCQCADGRSELIKHGAGLAIVSKKILRVSNSASERGVRILHSVSRYSGTPGVLQEMLQMGVVAKLCLVLQVDSGPKTKERARDILKMHARTWRASSCIPTGLVSAYPS</sequence>
<dbReference type="InterPro" id="IPR058678">
    <property type="entry name" value="ARM_PUB"/>
</dbReference>
<dbReference type="SUPFAM" id="SSF57850">
    <property type="entry name" value="RING/U-box"/>
    <property type="match status" value="1"/>
</dbReference>
<dbReference type="Proteomes" id="UP001153555">
    <property type="component" value="Unassembled WGS sequence"/>
</dbReference>
<dbReference type="Pfam" id="PF25598">
    <property type="entry name" value="ARM_PUB"/>
    <property type="match status" value="1"/>
</dbReference>
<dbReference type="EMBL" id="CACSLK010030614">
    <property type="protein sequence ID" value="CAA0837821.1"/>
    <property type="molecule type" value="Genomic_DNA"/>
</dbReference>
<dbReference type="Pfam" id="PF04564">
    <property type="entry name" value="U-box"/>
    <property type="match status" value="1"/>
</dbReference>
<dbReference type="PANTHER" id="PTHR22849">
    <property type="entry name" value="WDSAM1 PROTEIN"/>
    <property type="match status" value="1"/>
</dbReference>
<comment type="function">
    <text evidence="5">Functions as an E3 ubiquitin ligase.</text>
</comment>
<dbReference type="GO" id="GO:0061630">
    <property type="term" value="F:ubiquitin protein ligase activity"/>
    <property type="evidence" value="ECO:0007669"/>
    <property type="project" value="UniProtKB-UniRule"/>
</dbReference>
<dbReference type="InterPro" id="IPR003613">
    <property type="entry name" value="Ubox_domain"/>
</dbReference>
<name>A0A9N7RQT1_STRHE</name>
<dbReference type="InterPro" id="IPR045185">
    <property type="entry name" value="PUB22/23/24-like"/>
</dbReference>
<keyword evidence="8" id="KW-1185">Reference proteome</keyword>
<dbReference type="GO" id="GO:0016567">
    <property type="term" value="P:protein ubiquitination"/>
    <property type="evidence" value="ECO:0007669"/>
    <property type="project" value="UniProtKB-UniRule"/>
</dbReference>
<reference evidence="7" key="1">
    <citation type="submission" date="2019-12" db="EMBL/GenBank/DDBJ databases">
        <authorList>
            <person name="Scholes J."/>
        </authorList>
    </citation>
    <scope>NUCLEOTIDE SEQUENCE</scope>
</reference>
<gene>
    <name evidence="7" type="ORF">SHERM_00216</name>
</gene>
<dbReference type="PANTHER" id="PTHR22849:SF132">
    <property type="entry name" value="E3 UBIQUITIN-PROTEIN LIGASE PUB23"/>
    <property type="match status" value="1"/>
</dbReference>
<evidence type="ECO:0000256" key="2">
    <source>
        <dbReference type="ARBA" id="ARBA00004906"/>
    </source>
</evidence>
<evidence type="ECO:0000313" key="7">
    <source>
        <dbReference type="EMBL" id="CAA0837821.1"/>
    </source>
</evidence>
<protein>
    <recommendedName>
        <fullName evidence="5 6">U-box domain-containing protein</fullName>
        <ecNumber evidence="5">2.3.2.27</ecNumber>
    </recommendedName>
    <alternativeName>
        <fullName evidence="5">RING-type E3 ubiquitin transferase PUB</fullName>
    </alternativeName>
</protein>
<dbReference type="Gene3D" id="3.30.40.10">
    <property type="entry name" value="Zinc/RING finger domain, C3HC4 (zinc finger)"/>
    <property type="match status" value="1"/>
</dbReference>